<dbReference type="CDD" id="cd02440">
    <property type="entry name" value="AdoMet_MTases"/>
    <property type="match status" value="1"/>
</dbReference>
<reference evidence="3" key="1">
    <citation type="submission" date="2020-01" db="EMBL/GenBank/DDBJ databases">
        <authorList>
            <person name="Rat A."/>
        </authorList>
    </citation>
    <scope>NUCLEOTIDE SEQUENCE</scope>
    <source>
        <strain evidence="3">LMG 31231</strain>
    </source>
</reference>
<dbReference type="Pfam" id="PF13847">
    <property type="entry name" value="Methyltransf_31"/>
    <property type="match status" value="1"/>
</dbReference>
<gene>
    <name evidence="3" type="ORF">GXW76_13255</name>
</gene>
<evidence type="ECO:0000259" key="2">
    <source>
        <dbReference type="Pfam" id="PF13847"/>
    </source>
</evidence>
<feature type="region of interest" description="Disordered" evidence="1">
    <location>
        <begin position="1"/>
        <end position="20"/>
    </location>
</feature>
<reference evidence="3" key="2">
    <citation type="journal article" date="2021" name="Syst. Appl. Microbiol.">
        <title>Roseomonas hellenica sp. nov., isolated from roots of wild-growing Alkanna tinctoria.</title>
        <authorList>
            <person name="Rat A."/>
            <person name="Naranjo H.D."/>
            <person name="Lebbe L."/>
            <person name="Cnockaert M."/>
            <person name="Krigas N."/>
            <person name="Grigoriadou K."/>
            <person name="Maloupa E."/>
            <person name="Willems A."/>
        </authorList>
    </citation>
    <scope>NUCLEOTIDE SEQUENCE</scope>
    <source>
        <strain evidence="3">LMG 31231</strain>
    </source>
</reference>
<proteinExistence type="predicted"/>
<name>A0A9X9WYB4_9PROT</name>
<dbReference type="PANTHER" id="PTHR43667">
    <property type="entry name" value="CYCLOPROPANE-FATTY-ACYL-PHOSPHOLIPID SYNTHASE"/>
    <property type="match status" value="1"/>
</dbReference>
<evidence type="ECO:0000256" key="1">
    <source>
        <dbReference type="SAM" id="MobiDB-lite"/>
    </source>
</evidence>
<dbReference type="AlphaFoldDB" id="A0A9X9WYB4"/>
<dbReference type="Proteomes" id="UP001138751">
    <property type="component" value="Unassembled WGS sequence"/>
</dbReference>
<accession>A0A9X9WYB4</accession>
<dbReference type="PANTHER" id="PTHR43667:SF2">
    <property type="entry name" value="FATTY ACID C-METHYL TRANSFERASE"/>
    <property type="match status" value="1"/>
</dbReference>
<organism evidence="3 4">
    <name type="scientific">Neoroseomonas soli</name>
    <dbReference type="NCBI Taxonomy" id="1081025"/>
    <lineage>
        <taxon>Bacteria</taxon>
        <taxon>Pseudomonadati</taxon>
        <taxon>Pseudomonadota</taxon>
        <taxon>Alphaproteobacteria</taxon>
        <taxon>Acetobacterales</taxon>
        <taxon>Acetobacteraceae</taxon>
        <taxon>Neoroseomonas</taxon>
    </lineage>
</organism>
<keyword evidence="3" id="KW-0808">Transferase</keyword>
<dbReference type="InterPro" id="IPR050723">
    <property type="entry name" value="CFA/CMAS"/>
</dbReference>
<dbReference type="InterPro" id="IPR029063">
    <property type="entry name" value="SAM-dependent_MTases_sf"/>
</dbReference>
<dbReference type="EMBL" id="JAAEDM010000033">
    <property type="protein sequence ID" value="MBR0672143.1"/>
    <property type="molecule type" value="Genomic_DNA"/>
</dbReference>
<keyword evidence="3" id="KW-0489">Methyltransferase</keyword>
<evidence type="ECO:0000313" key="4">
    <source>
        <dbReference type="Proteomes" id="UP001138751"/>
    </source>
</evidence>
<dbReference type="GO" id="GO:0032259">
    <property type="term" value="P:methylation"/>
    <property type="evidence" value="ECO:0007669"/>
    <property type="project" value="UniProtKB-KW"/>
</dbReference>
<feature type="domain" description="Methyltransferase" evidence="2">
    <location>
        <begin position="58"/>
        <end position="217"/>
    </location>
</feature>
<sequence length="296" mass="31156">MGSGKEPPATPADDDPDARQARYWNSPATAPWVTLQDRLDTLLAPLLAAIMARAEVRAGEHVLDVGCGCGATVLDLAHRVGPSGQVHGVDISAPMLARAEARIAEAGLSQVMLTLADAGRHDLPRGAYDLVLSRLGVMFFGAPVEAFRNLHRALKPSGRLVFVCFRTPAENPYITTALAAAKPLLPEGAVPVPGPEEPGMFSLADPARIRRILQEAGFRTIEVAPHDERMRLGGPGGVADAAEFSIRFGPLTRAMDPQDAALRSAVLGAVTAAYAGLEGPEGIVLDGAFWIVAARP</sequence>
<dbReference type="SUPFAM" id="SSF53335">
    <property type="entry name" value="S-adenosyl-L-methionine-dependent methyltransferases"/>
    <property type="match status" value="1"/>
</dbReference>
<evidence type="ECO:0000313" key="3">
    <source>
        <dbReference type="EMBL" id="MBR0672143.1"/>
    </source>
</evidence>
<dbReference type="RefSeq" id="WP_211862548.1">
    <property type="nucleotide sequence ID" value="NZ_JAAEDM010000033.1"/>
</dbReference>
<protein>
    <submittedName>
        <fullName evidence="3">Class I SAM-dependent methyltransferase</fullName>
    </submittedName>
</protein>
<dbReference type="InterPro" id="IPR025714">
    <property type="entry name" value="Methyltranfer_dom"/>
</dbReference>
<dbReference type="Gene3D" id="3.40.50.150">
    <property type="entry name" value="Vaccinia Virus protein VP39"/>
    <property type="match status" value="1"/>
</dbReference>
<comment type="caution">
    <text evidence="3">The sequence shown here is derived from an EMBL/GenBank/DDBJ whole genome shotgun (WGS) entry which is preliminary data.</text>
</comment>
<keyword evidence="4" id="KW-1185">Reference proteome</keyword>
<dbReference type="GO" id="GO:0008168">
    <property type="term" value="F:methyltransferase activity"/>
    <property type="evidence" value="ECO:0007669"/>
    <property type="project" value="UniProtKB-KW"/>
</dbReference>